<dbReference type="Pfam" id="PF05235">
    <property type="entry name" value="CHAD"/>
    <property type="match status" value="1"/>
</dbReference>
<dbReference type="Gene3D" id="1.40.20.10">
    <property type="entry name" value="CHAD domain"/>
    <property type="match status" value="1"/>
</dbReference>
<gene>
    <name evidence="3" type="ORF">SAMN03080610_01382</name>
</gene>
<dbReference type="AlphaFoldDB" id="A0A1G5N4E2"/>
<feature type="coiled-coil region" evidence="1">
    <location>
        <begin position="16"/>
        <end position="47"/>
    </location>
</feature>
<evidence type="ECO:0000259" key="2">
    <source>
        <dbReference type="PROSITE" id="PS51708"/>
    </source>
</evidence>
<keyword evidence="4" id="KW-1185">Reference proteome</keyword>
<sequence length="327" mass="37362">MRTHMDAMSFSLDPSASIAEELKRTAAEQIERARAELSDEAEDRHEAVHLARKRFKKIRGLLRLARPGLGEDYAIENARWRDIARELSVIRDATALLETHDALTSHFGDRIEDGILYSTRQRLDERRAEMTDKVTDLDARIEATMKALDAGEKRLDELSFPDDFETVAEGFAKTYKRLDKGYRKAQTAEDSAVFHDWRKRAKYHWVHLKLLRRIWPEPMKARRDEAKALADILGDEHDLAVYRGTLIEEPKLFGKKKVQELLLALLDRRQSELRSAALDIGAKLCAESPDALAARMTSYWEAAVEEAQKPRAHLATSAAEDERAENS</sequence>
<dbReference type="OrthoDB" id="9810907at2"/>
<dbReference type="SMART" id="SM00880">
    <property type="entry name" value="CHAD"/>
    <property type="match status" value="1"/>
</dbReference>
<dbReference type="STRING" id="1120955.SAMN03080610_01382"/>
<evidence type="ECO:0000256" key="1">
    <source>
        <dbReference type="SAM" id="Coils"/>
    </source>
</evidence>
<dbReference type="InterPro" id="IPR007899">
    <property type="entry name" value="CHAD_dom"/>
</dbReference>
<proteinExistence type="predicted"/>
<dbReference type="Proteomes" id="UP000199347">
    <property type="component" value="Unassembled WGS sequence"/>
</dbReference>
<dbReference type="PANTHER" id="PTHR39339">
    <property type="entry name" value="SLR1444 PROTEIN"/>
    <property type="match status" value="1"/>
</dbReference>
<name>A0A1G5N4E2_AFIMA</name>
<dbReference type="PROSITE" id="PS51708">
    <property type="entry name" value="CHAD"/>
    <property type="match status" value="1"/>
</dbReference>
<reference evidence="3 4" key="1">
    <citation type="submission" date="2016-10" db="EMBL/GenBank/DDBJ databases">
        <authorList>
            <person name="de Groot N.N."/>
        </authorList>
    </citation>
    <scope>NUCLEOTIDE SEQUENCE [LARGE SCALE GENOMIC DNA]</scope>
    <source>
        <strain evidence="3 4">DSM 2698</strain>
    </source>
</reference>
<accession>A0A1G5N4E2</accession>
<dbReference type="PANTHER" id="PTHR39339:SF1">
    <property type="entry name" value="CHAD DOMAIN-CONTAINING PROTEIN"/>
    <property type="match status" value="1"/>
</dbReference>
<organism evidence="3 4">
    <name type="scientific">Afifella marina DSM 2698</name>
    <dbReference type="NCBI Taxonomy" id="1120955"/>
    <lineage>
        <taxon>Bacteria</taxon>
        <taxon>Pseudomonadati</taxon>
        <taxon>Pseudomonadota</taxon>
        <taxon>Alphaproteobacteria</taxon>
        <taxon>Hyphomicrobiales</taxon>
        <taxon>Afifellaceae</taxon>
        <taxon>Afifella</taxon>
    </lineage>
</organism>
<feature type="domain" description="CHAD" evidence="2">
    <location>
        <begin position="15"/>
        <end position="290"/>
    </location>
</feature>
<protein>
    <submittedName>
        <fullName evidence="3">CHAD domain-containing protein</fullName>
    </submittedName>
</protein>
<dbReference type="EMBL" id="FMVW01000002">
    <property type="protein sequence ID" value="SCZ31579.1"/>
    <property type="molecule type" value="Genomic_DNA"/>
</dbReference>
<evidence type="ECO:0000313" key="4">
    <source>
        <dbReference type="Proteomes" id="UP000199347"/>
    </source>
</evidence>
<evidence type="ECO:0000313" key="3">
    <source>
        <dbReference type="EMBL" id="SCZ31579.1"/>
    </source>
</evidence>
<dbReference type="InterPro" id="IPR038186">
    <property type="entry name" value="CHAD_dom_sf"/>
</dbReference>
<keyword evidence="1" id="KW-0175">Coiled coil</keyword>